<dbReference type="GeneID" id="98176253"/>
<dbReference type="RefSeq" id="XP_070917031.1">
    <property type="nucleotide sequence ID" value="XM_071060930.1"/>
</dbReference>
<gene>
    <name evidence="2" type="ORF">MFIFM68171_05510</name>
</gene>
<protein>
    <submittedName>
        <fullName evidence="2">Uncharacterized protein</fullName>
    </submittedName>
</protein>
<name>A0ABQ0GCL1_9PEZI</name>
<evidence type="ECO:0000313" key="2">
    <source>
        <dbReference type="EMBL" id="GAB1315300.1"/>
    </source>
</evidence>
<dbReference type="InterPro" id="IPR036514">
    <property type="entry name" value="SGNH_hydro_sf"/>
</dbReference>
<dbReference type="SUPFAM" id="SSF52266">
    <property type="entry name" value="SGNH hydrolase"/>
    <property type="match status" value="1"/>
</dbReference>
<dbReference type="EMBL" id="BAAFSV010000002">
    <property type="protein sequence ID" value="GAB1315300.1"/>
    <property type="molecule type" value="Genomic_DNA"/>
</dbReference>
<dbReference type="Proteomes" id="UP001628179">
    <property type="component" value="Unassembled WGS sequence"/>
</dbReference>
<accession>A0ABQ0GCL1</accession>
<comment type="caution">
    <text evidence="2">The sequence shown here is derived from an EMBL/GenBank/DDBJ whole genome shotgun (WGS) entry which is preliminary data.</text>
</comment>
<organism evidence="2 3">
    <name type="scientific">Madurella fahalii</name>
    <dbReference type="NCBI Taxonomy" id="1157608"/>
    <lineage>
        <taxon>Eukaryota</taxon>
        <taxon>Fungi</taxon>
        <taxon>Dikarya</taxon>
        <taxon>Ascomycota</taxon>
        <taxon>Pezizomycotina</taxon>
        <taxon>Sordariomycetes</taxon>
        <taxon>Sordariomycetidae</taxon>
        <taxon>Sordariales</taxon>
        <taxon>Sordariales incertae sedis</taxon>
        <taxon>Madurella</taxon>
    </lineage>
</organism>
<sequence>MPLGASITEGVDIVAGRSTRAPLVAETGKRMEVVLDYLYSKISNVTIILSTLLPRKDAGNDNVTVTNKDYCDIVQRYARGGEKIVFAEMNNGFLDTNTDYYDNLYPNEKGAAKMAAVGDQAILVAEQKGVLSEPADTGVSDFVDSNCDPTKGSGRGPVRTQVG</sequence>
<evidence type="ECO:0000313" key="3">
    <source>
        <dbReference type="Proteomes" id="UP001628179"/>
    </source>
</evidence>
<reference evidence="2 3" key="1">
    <citation type="submission" date="2024-09" db="EMBL/GenBank/DDBJ databases">
        <title>Itraconazole resistance in Madurella fahalii resulting from another homologue of gene encoding cytochrome P450 14-alpha sterol demethylase (CYP51).</title>
        <authorList>
            <person name="Yoshioka I."/>
            <person name="Fahal A.H."/>
            <person name="Kaneko S."/>
            <person name="Yaguchi T."/>
        </authorList>
    </citation>
    <scope>NUCLEOTIDE SEQUENCE [LARGE SCALE GENOMIC DNA]</scope>
    <source>
        <strain evidence="2 3">IFM 68171</strain>
    </source>
</reference>
<proteinExistence type="predicted"/>
<dbReference type="Gene3D" id="3.40.50.1110">
    <property type="entry name" value="SGNH hydrolase"/>
    <property type="match status" value="1"/>
</dbReference>
<keyword evidence="3" id="KW-1185">Reference proteome</keyword>
<feature type="region of interest" description="Disordered" evidence="1">
    <location>
        <begin position="135"/>
        <end position="163"/>
    </location>
</feature>
<evidence type="ECO:0000256" key="1">
    <source>
        <dbReference type="SAM" id="MobiDB-lite"/>
    </source>
</evidence>